<comment type="subcellular location">
    <subcellularLocation>
        <location evidence="9">Cytoplasm</location>
    </subcellularLocation>
</comment>
<dbReference type="Pfam" id="PF08545">
    <property type="entry name" value="ACP_syn_III"/>
    <property type="match status" value="1"/>
</dbReference>
<dbReference type="NCBIfam" id="TIGR00747">
    <property type="entry name" value="fabH"/>
    <property type="match status" value="1"/>
</dbReference>
<keyword evidence="2 9" id="KW-0963">Cytoplasm</keyword>
<evidence type="ECO:0000256" key="6">
    <source>
        <dbReference type="ARBA" id="ARBA00023098"/>
    </source>
</evidence>
<evidence type="ECO:0000256" key="5">
    <source>
        <dbReference type="ARBA" id="ARBA00022832"/>
    </source>
</evidence>
<dbReference type="Gene3D" id="3.40.47.10">
    <property type="match status" value="2"/>
</dbReference>
<keyword evidence="8 9" id="KW-0012">Acyltransferase</keyword>
<dbReference type="OrthoDB" id="9815506at2"/>
<dbReference type="CDD" id="cd00830">
    <property type="entry name" value="KAS_III"/>
    <property type="match status" value="1"/>
</dbReference>
<feature type="active site" evidence="9">
    <location>
        <position position="123"/>
    </location>
</feature>
<dbReference type="GO" id="GO:0006633">
    <property type="term" value="P:fatty acid biosynthetic process"/>
    <property type="evidence" value="ECO:0007669"/>
    <property type="project" value="UniProtKB-UniRule"/>
</dbReference>
<dbReference type="AlphaFoldDB" id="A0A066Z0I4"/>
<evidence type="ECO:0000256" key="1">
    <source>
        <dbReference type="ARBA" id="ARBA00008642"/>
    </source>
</evidence>
<keyword evidence="9" id="KW-0511">Multifunctional enzyme</keyword>
<comment type="catalytic activity">
    <reaction evidence="9">
        <text>malonyl-[ACP] + acetyl-CoA + H(+) = 3-oxobutanoyl-[ACP] + CO2 + CoA</text>
        <dbReference type="Rhea" id="RHEA:12080"/>
        <dbReference type="Rhea" id="RHEA-COMP:9623"/>
        <dbReference type="Rhea" id="RHEA-COMP:9625"/>
        <dbReference type="ChEBI" id="CHEBI:15378"/>
        <dbReference type="ChEBI" id="CHEBI:16526"/>
        <dbReference type="ChEBI" id="CHEBI:57287"/>
        <dbReference type="ChEBI" id="CHEBI:57288"/>
        <dbReference type="ChEBI" id="CHEBI:78449"/>
        <dbReference type="ChEBI" id="CHEBI:78450"/>
        <dbReference type="EC" id="2.3.1.180"/>
    </reaction>
</comment>
<name>A0A066Z0I4_9ACTN</name>
<evidence type="ECO:0000313" key="13">
    <source>
        <dbReference type="Proteomes" id="UP000027178"/>
    </source>
</evidence>
<dbReference type="RefSeq" id="WP_035865191.1">
    <property type="nucleotide sequence ID" value="NZ_KK853997.1"/>
</dbReference>
<dbReference type="SUPFAM" id="SSF53901">
    <property type="entry name" value="Thiolase-like"/>
    <property type="match status" value="1"/>
</dbReference>
<keyword evidence="3 9" id="KW-0444">Lipid biosynthesis</keyword>
<dbReference type="PANTHER" id="PTHR34069:SF2">
    <property type="entry name" value="BETA-KETOACYL-[ACYL-CARRIER-PROTEIN] SYNTHASE III"/>
    <property type="match status" value="1"/>
</dbReference>
<sequence length="334" mass="34135">MTAELGHHPELRHSRIMGTGSFRPPRVVGNAEICEHIDSSEEWILARSGIRTRRFAAPDETLAVMAAAAGAAALADAGLTAAEVDSVIVATMSHRLGTPSVAAEVASRLGVDSPGALDISAACSGFCYGTALAGDLVRAGSADHVLLIGAERMTDIVDPADRTAAFLFADGAGAVVVGPSGTPGIGPVVWGSDGTQGDVIRMSHAGAPAGQEQSGTAPALRMQGPTVYRWAISEMGDVGRQAVKNAGLTMADIDVFVPHQANRRIVDALAKSLDLREDAVVARDVAESGNTSAASVPLALDRLRSEGSAESGDLALLIGFGAGLAYAAQVVRLP</sequence>
<keyword evidence="7 9" id="KW-0275">Fatty acid biosynthesis</keyword>
<feature type="region of interest" description="ACP-binding" evidence="9">
    <location>
        <begin position="260"/>
        <end position="264"/>
    </location>
</feature>
<dbReference type="EMBL" id="JNBY01000094">
    <property type="protein sequence ID" value="KDN83856.1"/>
    <property type="molecule type" value="Genomic_DNA"/>
</dbReference>
<comment type="caution">
    <text evidence="12">The sequence shown here is derived from an EMBL/GenBank/DDBJ whole genome shotgun (WGS) entry which is preliminary data.</text>
</comment>
<dbReference type="HAMAP" id="MF_01815">
    <property type="entry name" value="FabH"/>
    <property type="match status" value="1"/>
</dbReference>
<comment type="pathway">
    <text evidence="9">Lipid metabolism; fatty acid biosynthesis.</text>
</comment>
<dbReference type="eggNOG" id="COG0332">
    <property type="taxonomic scope" value="Bacteria"/>
</dbReference>
<evidence type="ECO:0000313" key="12">
    <source>
        <dbReference type="EMBL" id="KDN83856.1"/>
    </source>
</evidence>
<dbReference type="GO" id="GO:0005737">
    <property type="term" value="C:cytoplasm"/>
    <property type="evidence" value="ECO:0007669"/>
    <property type="project" value="UniProtKB-SubCell"/>
</dbReference>
<keyword evidence="5 9" id="KW-0276">Fatty acid metabolism</keyword>
<evidence type="ECO:0000256" key="7">
    <source>
        <dbReference type="ARBA" id="ARBA00023160"/>
    </source>
</evidence>
<evidence type="ECO:0000256" key="4">
    <source>
        <dbReference type="ARBA" id="ARBA00022679"/>
    </source>
</evidence>
<dbReference type="InterPro" id="IPR004655">
    <property type="entry name" value="FabH"/>
</dbReference>
<dbReference type="GO" id="GO:0044550">
    <property type="term" value="P:secondary metabolite biosynthetic process"/>
    <property type="evidence" value="ECO:0007669"/>
    <property type="project" value="TreeGrafter"/>
</dbReference>
<comment type="domain">
    <text evidence="9">The last Arg residue of the ACP-binding site is essential for the weak association between ACP/AcpP and FabH.</text>
</comment>
<dbReference type="PANTHER" id="PTHR34069">
    <property type="entry name" value="3-OXOACYL-[ACYL-CARRIER-PROTEIN] SYNTHASE 3"/>
    <property type="match status" value="1"/>
</dbReference>
<protein>
    <recommendedName>
        <fullName evidence="9">Beta-ketoacyl-[acyl-carrier-protein] synthase III</fullName>
        <shortName evidence="9">Beta-ketoacyl-ACP synthase III</shortName>
        <shortName evidence="9">KAS III</shortName>
        <ecNumber evidence="9">2.3.1.180</ecNumber>
    </recommendedName>
    <alternativeName>
        <fullName evidence="9">3-oxoacyl-[acyl-carrier-protein] synthase 3</fullName>
    </alternativeName>
    <alternativeName>
        <fullName evidence="9">3-oxoacyl-[acyl-carrier-protein] synthase III</fullName>
    </alternativeName>
</protein>
<feature type="domain" description="Beta-ketoacyl-[acyl-carrier-protein] synthase III N-terminal" evidence="11">
    <location>
        <begin position="117"/>
        <end position="194"/>
    </location>
</feature>
<feature type="domain" description="Beta-ketoacyl-[acyl-carrier-protein] synthase III C-terminal" evidence="10">
    <location>
        <begin position="244"/>
        <end position="332"/>
    </location>
</feature>
<comment type="similarity">
    <text evidence="1 9">Belongs to the thiolase-like superfamily. FabH family.</text>
</comment>
<dbReference type="Proteomes" id="UP000027178">
    <property type="component" value="Unassembled WGS sequence"/>
</dbReference>
<keyword evidence="13" id="KW-1185">Reference proteome</keyword>
<feature type="active site" evidence="9">
    <location>
        <position position="259"/>
    </location>
</feature>
<organism evidence="12 13">
    <name type="scientific">Kitasatospora cheerisanensis KCTC 2395</name>
    <dbReference type="NCBI Taxonomy" id="1348663"/>
    <lineage>
        <taxon>Bacteria</taxon>
        <taxon>Bacillati</taxon>
        <taxon>Actinomycetota</taxon>
        <taxon>Actinomycetes</taxon>
        <taxon>Kitasatosporales</taxon>
        <taxon>Streptomycetaceae</taxon>
        <taxon>Kitasatospora</taxon>
    </lineage>
</organism>
<comment type="subunit">
    <text evidence="9">Homodimer.</text>
</comment>
<dbReference type="EC" id="2.3.1.180" evidence="9"/>
<dbReference type="UniPathway" id="UPA00094"/>
<feature type="active site" evidence="9">
    <location>
        <position position="290"/>
    </location>
</feature>
<evidence type="ECO:0000259" key="10">
    <source>
        <dbReference type="Pfam" id="PF08541"/>
    </source>
</evidence>
<keyword evidence="6 9" id="KW-0443">Lipid metabolism</keyword>
<evidence type="ECO:0000256" key="3">
    <source>
        <dbReference type="ARBA" id="ARBA00022516"/>
    </source>
</evidence>
<dbReference type="InterPro" id="IPR013751">
    <property type="entry name" value="ACP_syn_III_N"/>
</dbReference>
<dbReference type="NCBIfam" id="NF006829">
    <property type="entry name" value="PRK09352.1"/>
    <property type="match status" value="1"/>
</dbReference>
<accession>A0A066Z0I4</accession>
<keyword evidence="4 9" id="KW-0808">Transferase</keyword>
<evidence type="ECO:0000256" key="8">
    <source>
        <dbReference type="ARBA" id="ARBA00023315"/>
    </source>
</evidence>
<dbReference type="PATRIC" id="fig|1348663.4.peg.4346"/>
<dbReference type="GO" id="GO:0004315">
    <property type="term" value="F:3-oxoacyl-[acyl-carrier-protein] synthase activity"/>
    <property type="evidence" value="ECO:0007669"/>
    <property type="project" value="InterPro"/>
</dbReference>
<dbReference type="InterPro" id="IPR016039">
    <property type="entry name" value="Thiolase-like"/>
</dbReference>
<evidence type="ECO:0000256" key="9">
    <source>
        <dbReference type="HAMAP-Rule" id="MF_01815"/>
    </source>
</evidence>
<dbReference type="GO" id="GO:0033818">
    <property type="term" value="F:beta-ketoacyl-acyl-carrier-protein synthase III activity"/>
    <property type="evidence" value="ECO:0007669"/>
    <property type="project" value="UniProtKB-UniRule"/>
</dbReference>
<gene>
    <name evidence="9" type="primary">fabH</name>
    <name evidence="12" type="ORF">KCH_45050</name>
</gene>
<dbReference type="InterPro" id="IPR013747">
    <property type="entry name" value="ACP_syn_III_C"/>
</dbReference>
<reference evidence="12 13" key="1">
    <citation type="submission" date="2014-05" db="EMBL/GenBank/DDBJ databases">
        <title>Draft Genome Sequence of Kitasatospora cheerisanensis KCTC 2395.</title>
        <authorList>
            <person name="Nam D.H."/>
        </authorList>
    </citation>
    <scope>NUCLEOTIDE SEQUENCE [LARGE SCALE GENOMIC DNA]</scope>
    <source>
        <strain evidence="12 13">KCTC 2395</strain>
    </source>
</reference>
<evidence type="ECO:0000256" key="2">
    <source>
        <dbReference type="ARBA" id="ARBA00022490"/>
    </source>
</evidence>
<dbReference type="Pfam" id="PF08541">
    <property type="entry name" value="ACP_syn_III_C"/>
    <property type="match status" value="1"/>
</dbReference>
<dbReference type="HOGENOM" id="CLU_039592_4_0_11"/>
<comment type="function">
    <text evidence="9">Catalyzes the condensation reaction of fatty acid synthesis by the addition to an acyl acceptor of two carbons from malonyl-ACP. Catalyzes the first condensation reaction which initiates fatty acid synthesis and may therefore play a role in governing the total rate of fatty acid production. Possesses both acetoacetyl-ACP synthase and acetyl transacylase activities. Its substrate specificity determines the biosynthesis of branched-chain and/or straight-chain of fatty acids.</text>
</comment>
<proteinExistence type="inferred from homology"/>
<evidence type="ECO:0000259" key="11">
    <source>
        <dbReference type="Pfam" id="PF08545"/>
    </source>
</evidence>